<keyword evidence="2" id="KW-1185">Reference proteome</keyword>
<reference evidence="1 2" key="1">
    <citation type="submission" date="2019-04" db="EMBL/GenBank/DDBJ databases">
        <title>Complete genome sequence of Pantoea sp. infecting bacteriophage vB_PagM_PSKM.</title>
        <authorList>
            <person name="Truncaite L."/>
            <person name="Simoliuniene M."/>
            <person name="Zajanckauskaite A."/>
            <person name="Meskys R."/>
            <person name="Simoliunas E."/>
        </authorList>
    </citation>
    <scope>NUCLEOTIDE SEQUENCE [LARGE SCALE GENOMIC DNA]</scope>
    <source>
        <strain evidence="1">PSKM</strain>
    </source>
</reference>
<name>A0A513ZYI4_9CAUD</name>
<proteinExistence type="predicted"/>
<dbReference type="Proteomes" id="UP000318728">
    <property type="component" value="Segment"/>
</dbReference>
<organism evidence="1 2">
    <name type="scientific">Pantoea phage vB_PagM_PSKM</name>
    <dbReference type="NCBI Taxonomy" id="2588094"/>
    <lineage>
        <taxon>Viruses</taxon>
        <taxon>Duplodnaviria</taxon>
        <taxon>Heunggongvirae</taxon>
        <taxon>Uroviricota</taxon>
        <taxon>Caudoviricetes</taxon>
        <taxon>Dibbivirus</taxon>
        <taxon>Dibbivirus PSKM</taxon>
    </lineage>
</organism>
<accession>A0A513ZYI4</accession>
<dbReference type="InterPro" id="IPR054438">
    <property type="entry name" value="Struct_cement_gp24/gp6"/>
</dbReference>
<dbReference type="EMBL" id="MK798144">
    <property type="protein sequence ID" value="QDH45765.1"/>
    <property type="molecule type" value="Genomic_DNA"/>
</dbReference>
<sequence>MAVQTTTPMRMLVAHRGMIADTALRQVDGTTAANDRIEIGRPVIVVRGDNNTKLTRSMVAGDLTALSGKLIGITMHSHWANVTGFYEKGDALNVMRVGRVWAVTPLTAAPTAGQVVNIVVSGDPALPSVTNTGGTPIPGWQFSGAFETEADGTHIAEIELTIPQIMPAAAAGA</sequence>
<evidence type="ECO:0000313" key="1">
    <source>
        <dbReference type="EMBL" id="QDH45765.1"/>
    </source>
</evidence>
<gene>
    <name evidence="1" type="ORF">PSKM_gp08</name>
</gene>
<dbReference type="Pfam" id="PF22758">
    <property type="entry name" value="Phage_cement"/>
    <property type="match status" value="1"/>
</dbReference>
<evidence type="ECO:0000313" key="2">
    <source>
        <dbReference type="Proteomes" id="UP000318728"/>
    </source>
</evidence>
<protein>
    <submittedName>
        <fullName evidence="1">Structural protein</fullName>
    </submittedName>
</protein>